<dbReference type="EMBL" id="JANCMU010000004">
    <property type="protein sequence ID" value="MDG4946469.1"/>
    <property type="molecule type" value="Genomic_DNA"/>
</dbReference>
<evidence type="ECO:0000256" key="5">
    <source>
        <dbReference type="SAM" id="Phobius"/>
    </source>
</evidence>
<sequence>METFNKDNYIAPQNYMVLAIIATILGCCSTFGIGFILGLVGIYFASQVNARFNVGDYEGAEKNSKYARTLSLVALGLFLVSALYSAYVVVFHPEIWSEQLEIIQQAIEEAQANQ</sequence>
<dbReference type="RefSeq" id="WP_304420865.1">
    <property type="nucleotide sequence ID" value="NZ_JANCMU010000004.1"/>
</dbReference>
<dbReference type="PANTHER" id="PTHR14948">
    <property type="entry name" value="NG5"/>
    <property type="match status" value="1"/>
</dbReference>
<dbReference type="GO" id="GO:0016020">
    <property type="term" value="C:membrane"/>
    <property type="evidence" value="ECO:0007669"/>
    <property type="project" value="UniProtKB-SubCell"/>
</dbReference>
<evidence type="ECO:0000256" key="4">
    <source>
        <dbReference type="ARBA" id="ARBA00023136"/>
    </source>
</evidence>
<comment type="subcellular location">
    <subcellularLocation>
        <location evidence="1">Membrane</location>
    </subcellularLocation>
</comment>
<keyword evidence="2 5" id="KW-0812">Transmembrane</keyword>
<accession>A0A9X4RXI0</accession>
<evidence type="ECO:0000313" key="7">
    <source>
        <dbReference type="Proteomes" id="UP001152599"/>
    </source>
</evidence>
<dbReference type="AlphaFoldDB" id="A0A9X4RXI0"/>
<proteinExistence type="predicted"/>
<dbReference type="PROSITE" id="PS51257">
    <property type="entry name" value="PROKAR_LIPOPROTEIN"/>
    <property type="match status" value="1"/>
</dbReference>
<dbReference type="Proteomes" id="UP001152599">
    <property type="component" value="Unassembled WGS sequence"/>
</dbReference>
<gene>
    <name evidence="6" type="ORF">NMK71_08585</name>
</gene>
<evidence type="ECO:0000256" key="1">
    <source>
        <dbReference type="ARBA" id="ARBA00004370"/>
    </source>
</evidence>
<keyword evidence="3 5" id="KW-1133">Transmembrane helix</keyword>
<dbReference type="InterPro" id="IPR007593">
    <property type="entry name" value="CD225/Dispanin_fam"/>
</dbReference>
<dbReference type="InterPro" id="IPR051423">
    <property type="entry name" value="CD225/Dispanin"/>
</dbReference>
<dbReference type="Pfam" id="PF04505">
    <property type="entry name" value="CD225"/>
    <property type="match status" value="1"/>
</dbReference>
<dbReference type="PANTHER" id="PTHR14948:SF25">
    <property type="entry name" value="DUF4190 DOMAIN-CONTAINING PROTEIN"/>
    <property type="match status" value="1"/>
</dbReference>
<reference evidence="6" key="1">
    <citation type="submission" date="2022-07" db="EMBL/GenBank/DDBJ databases">
        <title>Description and genome-wide analysis of Profundicola chukchiensis gen. nov., sp. nov., marine bacteria isolated from bottom sediments of the Chukchi Sea.</title>
        <authorList>
            <person name="Romanenko L."/>
            <person name="Otstavnykh N."/>
            <person name="Kurilenko V."/>
            <person name="Eremeev V."/>
            <person name="Velansky P."/>
            <person name="Mikhailov V."/>
            <person name="Isaeva M."/>
        </authorList>
    </citation>
    <scope>NUCLEOTIDE SEQUENCE</scope>
    <source>
        <strain evidence="6">KMM 9713</strain>
    </source>
</reference>
<protein>
    <submittedName>
        <fullName evidence="6">CD225/dispanin family protein</fullName>
    </submittedName>
</protein>
<keyword evidence="7" id="KW-1185">Reference proteome</keyword>
<feature type="transmembrane region" description="Helical" evidence="5">
    <location>
        <begin position="66"/>
        <end position="90"/>
    </location>
</feature>
<evidence type="ECO:0000256" key="2">
    <source>
        <dbReference type="ARBA" id="ARBA00022692"/>
    </source>
</evidence>
<comment type="caution">
    <text evidence="6">The sequence shown here is derived from an EMBL/GenBank/DDBJ whole genome shotgun (WGS) entry which is preliminary data.</text>
</comment>
<organism evidence="6 7">
    <name type="scientific">Profundicola chukchiensis</name>
    <dbReference type="NCBI Taxonomy" id="2961959"/>
    <lineage>
        <taxon>Bacteria</taxon>
        <taxon>Pseudomonadati</taxon>
        <taxon>Bacteroidota</taxon>
        <taxon>Flavobacteriia</taxon>
        <taxon>Flavobacteriales</taxon>
        <taxon>Weeksellaceae</taxon>
        <taxon>Profundicola</taxon>
    </lineage>
</organism>
<feature type="transmembrane region" description="Helical" evidence="5">
    <location>
        <begin position="15"/>
        <end position="45"/>
    </location>
</feature>
<name>A0A9X4RXI0_9FLAO</name>
<evidence type="ECO:0000256" key="3">
    <source>
        <dbReference type="ARBA" id="ARBA00022989"/>
    </source>
</evidence>
<evidence type="ECO:0000313" key="6">
    <source>
        <dbReference type="EMBL" id="MDG4946469.1"/>
    </source>
</evidence>
<keyword evidence="4 5" id="KW-0472">Membrane</keyword>